<dbReference type="Gene3D" id="3.40.190.10">
    <property type="entry name" value="Periplasmic binding protein-like II"/>
    <property type="match status" value="2"/>
</dbReference>
<keyword evidence="1" id="KW-0732">Signal</keyword>
<evidence type="ECO:0000256" key="1">
    <source>
        <dbReference type="SAM" id="SignalP"/>
    </source>
</evidence>
<feature type="signal peptide" evidence="1">
    <location>
        <begin position="1"/>
        <end position="25"/>
    </location>
</feature>
<dbReference type="SUPFAM" id="SSF53850">
    <property type="entry name" value="Periplasmic binding protein-like II"/>
    <property type="match status" value="1"/>
</dbReference>
<name>A0ABQ1VGR4_9RHOB</name>
<proteinExistence type="predicted"/>
<dbReference type="NCBIfam" id="TIGR02122">
    <property type="entry name" value="TRAP_TAXI"/>
    <property type="match status" value="1"/>
</dbReference>
<accession>A0ABQ1VGR4</accession>
<comment type="caution">
    <text evidence="2">The sequence shown here is derived from an EMBL/GenBank/DDBJ whole genome shotgun (WGS) entry which is preliminary data.</text>
</comment>
<organism evidence="2 3">
    <name type="scientific">Paracoccus acridae</name>
    <dbReference type="NCBI Taxonomy" id="1795310"/>
    <lineage>
        <taxon>Bacteria</taxon>
        <taxon>Pseudomonadati</taxon>
        <taxon>Pseudomonadota</taxon>
        <taxon>Alphaproteobacteria</taxon>
        <taxon>Rhodobacterales</taxon>
        <taxon>Paracoccaceae</taxon>
        <taxon>Paracoccus</taxon>
    </lineage>
</organism>
<dbReference type="PANTHER" id="PTHR42941">
    <property type="entry name" value="SLL1037 PROTEIN"/>
    <property type="match status" value="1"/>
</dbReference>
<dbReference type="EMBL" id="BMIV01000003">
    <property type="protein sequence ID" value="GGF61886.1"/>
    <property type="molecule type" value="Genomic_DNA"/>
</dbReference>
<evidence type="ECO:0000313" key="2">
    <source>
        <dbReference type="EMBL" id="GGF61886.1"/>
    </source>
</evidence>
<keyword evidence="3" id="KW-1185">Reference proteome</keyword>
<dbReference type="RefSeq" id="WP_188714486.1">
    <property type="nucleotide sequence ID" value="NZ_BMIV01000003.1"/>
</dbReference>
<reference evidence="3" key="1">
    <citation type="journal article" date="2019" name="Int. J. Syst. Evol. Microbiol.">
        <title>The Global Catalogue of Microorganisms (GCM) 10K type strain sequencing project: providing services to taxonomists for standard genome sequencing and annotation.</title>
        <authorList>
            <consortium name="The Broad Institute Genomics Platform"/>
            <consortium name="The Broad Institute Genome Sequencing Center for Infectious Disease"/>
            <person name="Wu L."/>
            <person name="Ma J."/>
        </authorList>
    </citation>
    <scope>NUCLEOTIDE SEQUENCE [LARGE SCALE GENOMIC DNA]</scope>
    <source>
        <strain evidence="3">CGMCC 1.15419</strain>
    </source>
</reference>
<evidence type="ECO:0000313" key="3">
    <source>
        <dbReference type="Proteomes" id="UP000640509"/>
    </source>
</evidence>
<dbReference type="Proteomes" id="UP000640509">
    <property type="component" value="Unassembled WGS sequence"/>
</dbReference>
<dbReference type="PANTHER" id="PTHR42941:SF1">
    <property type="entry name" value="SLL1037 PROTEIN"/>
    <property type="match status" value="1"/>
</dbReference>
<feature type="chain" id="PRO_5047478336" evidence="1">
    <location>
        <begin position="26"/>
        <end position="347"/>
    </location>
</feature>
<protein>
    <submittedName>
        <fullName evidence="2">C4-dicarboxylate ABC transporter substrate-binding protein</fullName>
    </submittedName>
</protein>
<sequence length="347" mass="37132">MRRFKSVLHLVVAVLGILGTQPAQAQDAQLSIMTGASTGTYLQIGRDLGNLMQQCGQSLDVVESAGSLENFLAVRQRPNTQFGIVQSDVLEYMQTFAGNDPAVARAITGVRIAFPLYEEEVHILARRDIAGLADLAGKRVAIGVENSGTFLTASLILSLAGVEPAEKLLVAPADALPQLKADQIDAFFYVAGAPASLYTEGDIDPDRFHLVPIQDPTLQAVYSPATLAGGTYDFQPDPVELVAVKAVLMTYEYDPARNAYHRASCKGVSDMAALILTRIETLRAEGHPKWQSVDLTDIPPGWDVGTCVNRGLDPAYQLSCPASAAQAVPDSEANEAYRRSICAVIGC</sequence>
<dbReference type="Pfam" id="PF16868">
    <property type="entry name" value="NMT1_3"/>
    <property type="match status" value="1"/>
</dbReference>
<dbReference type="InterPro" id="IPR011852">
    <property type="entry name" value="TRAP_TAXI"/>
</dbReference>
<gene>
    <name evidence="2" type="ORF">GCM10011402_12400</name>
</gene>